<accession>A0AAU8KXV7</accession>
<proteinExistence type="predicted"/>
<sequence>MKTLPVVLLILSVSLSSAVSVGIYKAFPKSYTISFSTEHYKVHEKYPELLAYNCTMTNEKLTSKKWEDGEYVERERTLYICKDRTLWR</sequence>
<reference evidence="1" key="1">
    <citation type="submission" date="2024-06" db="EMBL/GenBank/DDBJ databases">
        <authorList>
            <person name="Gannavaram S."/>
            <person name="Nemani S."/>
            <person name="Datta M."/>
            <person name="Picchiottino A."/>
            <person name="Mereddy A."/>
            <person name="Gannavaram N."/>
            <person name="Honeycutt C."/>
            <person name="Tran D."/>
            <person name="Choi K."/>
            <person name="Srinivasan K."/>
            <person name="Johnson A."/>
        </authorList>
    </citation>
    <scope>NUCLEOTIDE SEQUENCE</scope>
</reference>
<organism evidence="1">
    <name type="scientific">Pantoea phage Survivor</name>
    <dbReference type="NCBI Taxonomy" id="3232176"/>
    <lineage>
        <taxon>Viruses</taxon>
        <taxon>Duplodnaviria</taxon>
        <taxon>Heunggongvirae</taxon>
        <taxon>Uroviricota</taxon>
        <taxon>Caudoviricetes</taxon>
    </lineage>
</organism>
<evidence type="ECO:0000313" key="1">
    <source>
        <dbReference type="EMBL" id="XCN28307.1"/>
    </source>
</evidence>
<dbReference type="EMBL" id="PP885733">
    <property type="protein sequence ID" value="XCN28307.1"/>
    <property type="molecule type" value="Genomic_DNA"/>
</dbReference>
<protein>
    <submittedName>
        <fullName evidence="1">Membrane protein</fullName>
    </submittedName>
</protein>
<name>A0AAU8KXV7_9CAUD</name>